<evidence type="ECO:0000313" key="3">
    <source>
        <dbReference type="EMBL" id="KAA6370979.1"/>
    </source>
</evidence>
<comment type="caution">
    <text evidence="3">The sequence shown here is derived from an EMBL/GenBank/DDBJ whole genome shotgun (WGS) entry which is preliminary data.</text>
</comment>
<organism evidence="3 4">
    <name type="scientific">Streblomastix strix</name>
    <dbReference type="NCBI Taxonomy" id="222440"/>
    <lineage>
        <taxon>Eukaryota</taxon>
        <taxon>Metamonada</taxon>
        <taxon>Preaxostyla</taxon>
        <taxon>Oxymonadida</taxon>
        <taxon>Streblomastigidae</taxon>
        <taxon>Streblomastix</taxon>
    </lineage>
</organism>
<gene>
    <name evidence="3" type="ORF">EZS28_033493</name>
</gene>
<evidence type="ECO:0000313" key="4">
    <source>
        <dbReference type="Proteomes" id="UP000324800"/>
    </source>
</evidence>
<dbReference type="InterPro" id="IPR015943">
    <property type="entry name" value="WD40/YVTN_repeat-like_dom_sf"/>
</dbReference>
<dbReference type="SUPFAM" id="SSF50978">
    <property type="entry name" value="WD40 repeat-like"/>
    <property type="match status" value="1"/>
</dbReference>
<dbReference type="AlphaFoldDB" id="A0A5J4UKF9"/>
<keyword evidence="2" id="KW-0677">Repeat</keyword>
<sequence length="205" mass="22498">MGFEDGTLRLFDISSPSNGWVGGTLHCRSNQHVQLQGDRRIHSQNKEDPIQSKSSSVICLCVNPSYSEVSTLNKAQIILATSDGCVMIANIQLKNNEKKEIIEMNILVCAQLIVSASSIAISSDGKLTAAGLVDGSTQIFETQNLRPLGLIRFHTAQISKLSFVAQRDNKKQDESNYETSLITASADSRIALWNIHLIRNNGLKK</sequence>
<protein>
    <submittedName>
        <fullName evidence="3">Uncharacterized protein</fullName>
    </submittedName>
</protein>
<dbReference type="PANTHER" id="PTHR19854:SF1">
    <property type="entry name" value="GUANINE NUCLEOTIDE-BINDING PROTEIN SUBUNIT BETA-LIKE PROTEIN 1"/>
    <property type="match status" value="1"/>
</dbReference>
<dbReference type="EMBL" id="SNRW01014885">
    <property type="protein sequence ID" value="KAA6370979.1"/>
    <property type="molecule type" value="Genomic_DNA"/>
</dbReference>
<dbReference type="InterPro" id="IPR036322">
    <property type="entry name" value="WD40_repeat_dom_sf"/>
</dbReference>
<evidence type="ECO:0000256" key="1">
    <source>
        <dbReference type="ARBA" id="ARBA00022574"/>
    </source>
</evidence>
<keyword evidence="1" id="KW-0853">WD repeat</keyword>
<dbReference type="PANTHER" id="PTHR19854">
    <property type="entry name" value="TRANSDUCIN BETA-LIKE 3"/>
    <property type="match status" value="1"/>
</dbReference>
<proteinExistence type="predicted"/>
<reference evidence="3 4" key="1">
    <citation type="submission" date="2019-03" db="EMBL/GenBank/DDBJ databases">
        <title>Single cell metagenomics reveals metabolic interactions within the superorganism composed of flagellate Streblomastix strix and complex community of Bacteroidetes bacteria on its surface.</title>
        <authorList>
            <person name="Treitli S.C."/>
            <person name="Kolisko M."/>
            <person name="Husnik F."/>
            <person name="Keeling P."/>
            <person name="Hampl V."/>
        </authorList>
    </citation>
    <scope>NUCLEOTIDE SEQUENCE [LARGE SCALE GENOMIC DNA]</scope>
    <source>
        <strain evidence="3">ST1C</strain>
    </source>
</reference>
<dbReference type="Gene3D" id="2.130.10.10">
    <property type="entry name" value="YVTN repeat-like/Quinoprotein amine dehydrogenase"/>
    <property type="match status" value="1"/>
</dbReference>
<accession>A0A5J4UKF9</accession>
<name>A0A5J4UKF9_9EUKA</name>
<evidence type="ECO:0000256" key="2">
    <source>
        <dbReference type="ARBA" id="ARBA00022737"/>
    </source>
</evidence>
<dbReference type="Proteomes" id="UP000324800">
    <property type="component" value="Unassembled WGS sequence"/>
</dbReference>